<evidence type="ECO:0000313" key="3">
    <source>
        <dbReference type="Proteomes" id="UP000292003"/>
    </source>
</evidence>
<comment type="caution">
    <text evidence="2">The sequence shown here is derived from an EMBL/GenBank/DDBJ whole genome shotgun (WGS) entry which is preliminary data.</text>
</comment>
<evidence type="ECO:0000313" key="2">
    <source>
        <dbReference type="EMBL" id="RZQ64026.1"/>
    </source>
</evidence>
<feature type="compositionally biased region" description="Basic and acidic residues" evidence="1">
    <location>
        <begin position="132"/>
        <end position="141"/>
    </location>
</feature>
<dbReference type="AlphaFoldDB" id="A0A4Q7JAM6"/>
<feature type="region of interest" description="Disordered" evidence="1">
    <location>
        <begin position="117"/>
        <end position="191"/>
    </location>
</feature>
<name>A0A4Q7JAM6_9PSEU</name>
<sequence length="293" mass="30681">MHEPHSTRPAPDDVRLEDVVPADLLDDAAVDREYLEKVLRSPQNFLPAPRTDEAPPADPEPEQPESRLARRAKLIGLLGAATLLSAAVVTAALADSELVNPPGHAHHNAQPPEITGVAALGGFASPGAGEVLPHDHDHPHDTTATTSQTGTLPAGAGEKPGGTPAQTEIAGSTSGTTGTTPGSTGMTSAYSTNPVELVERFYELVDRSPTEALGMLATSLIGGQTGELVRSWSAMESVRVEDVTTQADGVVRAVVTLVQPDGRHLRIVQLLRFSESRPGTIIDARLLSAQHVS</sequence>
<organism evidence="2 3">
    <name type="scientific">Amycolatopsis suaedae</name>
    <dbReference type="NCBI Taxonomy" id="2510978"/>
    <lineage>
        <taxon>Bacteria</taxon>
        <taxon>Bacillati</taxon>
        <taxon>Actinomycetota</taxon>
        <taxon>Actinomycetes</taxon>
        <taxon>Pseudonocardiales</taxon>
        <taxon>Pseudonocardiaceae</taxon>
        <taxon>Amycolatopsis</taxon>
    </lineage>
</organism>
<gene>
    <name evidence="2" type="ORF">EWH70_08455</name>
</gene>
<dbReference type="EMBL" id="SFCC01000004">
    <property type="protein sequence ID" value="RZQ64026.1"/>
    <property type="molecule type" value="Genomic_DNA"/>
</dbReference>
<feature type="compositionally biased region" description="Low complexity" evidence="1">
    <location>
        <begin position="171"/>
        <end position="188"/>
    </location>
</feature>
<accession>A0A4Q7JAM6</accession>
<reference evidence="2 3" key="1">
    <citation type="submission" date="2019-02" db="EMBL/GenBank/DDBJ databases">
        <title>Draft genome sequence of Amycolatopsis sp. 8-3EHSu isolated from roots of Suaeda maritima.</title>
        <authorList>
            <person name="Duangmal K."/>
            <person name="Chantavorakit T."/>
        </authorList>
    </citation>
    <scope>NUCLEOTIDE SEQUENCE [LARGE SCALE GENOMIC DNA]</scope>
    <source>
        <strain evidence="2 3">8-3EHSu</strain>
    </source>
</reference>
<dbReference type="OrthoDB" id="3609074at2"/>
<dbReference type="Proteomes" id="UP000292003">
    <property type="component" value="Unassembled WGS sequence"/>
</dbReference>
<evidence type="ECO:0000256" key="1">
    <source>
        <dbReference type="SAM" id="MobiDB-lite"/>
    </source>
</evidence>
<feature type="region of interest" description="Disordered" evidence="1">
    <location>
        <begin position="39"/>
        <end position="66"/>
    </location>
</feature>
<keyword evidence="3" id="KW-1185">Reference proteome</keyword>
<proteinExistence type="predicted"/>
<dbReference type="RefSeq" id="WP_130474745.1">
    <property type="nucleotide sequence ID" value="NZ_SFCC01000004.1"/>
</dbReference>
<protein>
    <submittedName>
        <fullName evidence="2">Uncharacterized protein</fullName>
    </submittedName>
</protein>